<dbReference type="EMBL" id="UINC01017475">
    <property type="protein sequence ID" value="SVA72499.1"/>
    <property type="molecule type" value="Genomic_DNA"/>
</dbReference>
<dbReference type="PANTHER" id="PTHR31126">
    <property type="entry name" value="TYROSINE-PROTEIN PHOSPHATASE"/>
    <property type="match status" value="1"/>
</dbReference>
<dbReference type="Pfam" id="PF13350">
    <property type="entry name" value="Y_phosphatase3"/>
    <property type="match status" value="1"/>
</dbReference>
<dbReference type="SUPFAM" id="SSF52799">
    <property type="entry name" value="(Phosphotyrosine protein) phosphatases II"/>
    <property type="match status" value="1"/>
</dbReference>
<accession>A0A381Y602</accession>
<reference evidence="1" key="1">
    <citation type="submission" date="2018-05" db="EMBL/GenBank/DDBJ databases">
        <authorList>
            <person name="Lanie J.A."/>
            <person name="Ng W.-L."/>
            <person name="Kazmierczak K.M."/>
            <person name="Andrzejewski T.M."/>
            <person name="Davidsen T.M."/>
            <person name="Wayne K.J."/>
            <person name="Tettelin H."/>
            <person name="Glass J.I."/>
            <person name="Rusch D."/>
            <person name="Podicherti R."/>
            <person name="Tsui H.-C.T."/>
            <person name="Winkler M.E."/>
        </authorList>
    </citation>
    <scope>NUCLEOTIDE SEQUENCE</scope>
</reference>
<evidence type="ECO:0008006" key="2">
    <source>
        <dbReference type="Google" id="ProtNLM"/>
    </source>
</evidence>
<sequence length="278" mass="29635">VADTAEVSDGQEIPDMADVSPVMDGIENFRGIGGLPTTDARTTAAGLLWRSGHLARATDADLARLHALGIRTVVDLRIDHDLAADGPDRMADGIDEVAVPISDDSGLGAEIRALITGGDLASMREAWGDGRALAISTAGARRMATDPGRVAAFRRVVDVVTDPDRWPVVWHCSAGKDRAGWTATVVLLALGVERDAIVVHYLESNRGAARSAAAMVDRGWMSEEALELARPFMEVAPGYIEAQLAAVDDHWGGASSMLRDGFGFTDQRLADLRDRLLD</sequence>
<gene>
    <name evidence="1" type="ORF">METZ01_LOCUS125353</name>
</gene>
<organism evidence="1">
    <name type="scientific">marine metagenome</name>
    <dbReference type="NCBI Taxonomy" id="408172"/>
    <lineage>
        <taxon>unclassified sequences</taxon>
        <taxon>metagenomes</taxon>
        <taxon>ecological metagenomes</taxon>
    </lineage>
</organism>
<dbReference type="GO" id="GO:0004721">
    <property type="term" value="F:phosphoprotein phosphatase activity"/>
    <property type="evidence" value="ECO:0007669"/>
    <property type="project" value="InterPro"/>
</dbReference>
<evidence type="ECO:0000313" key="1">
    <source>
        <dbReference type="EMBL" id="SVA72499.1"/>
    </source>
</evidence>
<proteinExistence type="predicted"/>
<dbReference type="InterPro" id="IPR029021">
    <property type="entry name" value="Prot-tyrosine_phosphatase-like"/>
</dbReference>
<dbReference type="PANTHER" id="PTHR31126:SF1">
    <property type="entry name" value="TYROSINE SPECIFIC PROTEIN PHOSPHATASES DOMAIN-CONTAINING PROTEIN"/>
    <property type="match status" value="1"/>
</dbReference>
<feature type="non-terminal residue" evidence="1">
    <location>
        <position position="1"/>
    </location>
</feature>
<name>A0A381Y602_9ZZZZ</name>
<dbReference type="Gene3D" id="3.90.190.10">
    <property type="entry name" value="Protein tyrosine phosphatase superfamily"/>
    <property type="match status" value="1"/>
</dbReference>
<dbReference type="InterPro" id="IPR026893">
    <property type="entry name" value="Tyr/Ser_Pase_IphP-type"/>
</dbReference>
<protein>
    <recommendedName>
        <fullName evidence="2">Tyrosine specific protein phosphatases domain-containing protein</fullName>
    </recommendedName>
</protein>
<dbReference type="AlphaFoldDB" id="A0A381Y602"/>